<reference evidence="1 2" key="1">
    <citation type="journal article" date="2015" name="Genome Announc.">
        <title>Draft Genome Sequence of Vibrio owensii Strain SH-14, Which Causes Shrimp Acute Hepatopancreatic Necrosis Disease.</title>
        <authorList>
            <person name="Liu L."/>
            <person name="Xiao J."/>
            <person name="Xia X."/>
            <person name="Pan Y."/>
            <person name="Yan S."/>
            <person name="Wang Y."/>
        </authorList>
    </citation>
    <scope>NUCLEOTIDE SEQUENCE [LARGE SCALE GENOMIC DNA]</scope>
    <source>
        <strain evidence="1 2">SH14</strain>
    </source>
</reference>
<dbReference type="EMBL" id="CP045859">
    <property type="protein sequence ID" value="QGH46864.1"/>
    <property type="molecule type" value="Genomic_DNA"/>
</dbReference>
<evidence type="ECO:0000313" key="2">
    <source>
        <dbReference type="Proteomes" id="UP000390336"/>
    </source>
</evidence>
<dbReference type="Proteomes" id="UP000390336">
    <property type="component" value="Chromosome 1"/>
</dbReference>
<proteinExistence type="predicted"/>
<accession>A0AAP9GB56</accession>
<dbReference type="AlphaFoldDB" id="A0AAP9GB56"/>
<dbReference type="RefSeq" id="WP_038210266.1">
    <property type="nucleotide sequence ID" value="NZ_CP033144.1"/>
</dbReference>
<gene>
    <name evidence="1" type="ORF">APZ19_07080</name>
</gene>
<name>A0AAP9GB56_9VIBR</name>
<sequence>MSCDSCKQIKLKIGSPDDLVTAILLVRRSVEAKSLKYLGYGAFGEPFSRFSNGKCWGDIVNNYFACKSCGQLIHLRAETYHGSGGQLAQIAALTEKVCIDGFTT</sequence>
<evidence type="ECO:0000313" key="1">
    <source>
        <dbReference type="EMBL" id="QGH46864.1"/>
    </source>
</evidence>
<organism evidence="1 2">
    <name type="scientific">Vibrio owensii</name>
    <dbReference type="NCBI Taxonomy" id="696485"/>
    <lineage>
        <taxon>Bacteria</taxon>
        <taxon>Pseudomonadati</taxon>
        <taxon>Pseudomonadota</taxon>
        <taxon>Gammaproteobacteria</taxon>
        <taxon>Vibrionales</taxon>
        <taxon>Vibrionaceae</taxon>
        <taxon>Vibrio</taxon>
    </lineage>
</organism>
<protein>
    <submittedName>
        <fullName evidence="1">Uncharacterized protein</fullName>
    </submittedName>
</protein>